<dbReference type="InParanoid" id="K9TF67"/>
<dbReference type="PRINTS" id="PR00987">
    <property type="entry name" value="TRNASYNTHGLU"/>
</dbReference>
<sequence length="672" mass="75433">MNQVTRRVFLIIGDTACLLANEVNLEKIIVTVRVRIAPSPTGNLHIGTARTAVFNWLFAHNQGGQFILRVEDTDEERSRPEFTQNILDGLTWLGLNWDAGPVFQSKRLDLYRERVKTLIDKGLAYRCYTTAEELDEMREAQKARNQAPRYDNRHRNLTVDEIAKFEAEGRPSVIRFKIEDDREIVWNDLVRGEVSWRGSDLGGDMVIARGSSGAGIGMPLYNLAVVVDDIDMRITQVIRGEDHIANTAKQILLYEAFDVAVPEFAHTPLILDISGKKLSKRDNVTGISEFQAMGFLPEALVNYMTLLGWSPPDNQELFTLDEAAKQFSFDRVNKAGAKFDWDKLDWINSQYLHQMSPENLTEKLIPVWQQAGYPVDPEGNRPWLEQLSALIGPSLTRLTDAVELSRMFFVDEVELSDEAAAELEKEGASQVLEAVIGHLKSHESLTAADAQDIIKQVTKQLNVKKGLVMRSLRAGLTGELHGPDLIQSWVLLYQRELDKTRLHKVLKVDEQEGSTLTQNPEPETSQDKIVVEIPTSEIPVDEMSEPSTVPAVTTGIPKTGATNEQLERIGKQVREILSYLPDYVTGFVKENQRPLTTVGLLIAALVSLRVLVAVLEVLNGIPLVQPTFEIVGMAYSGWFIYRYLLSATTRKELSVKVEEIKEQITGNHSPNP</sequence>
<dbReference type="PATRIC" id="fig|56110.3.peg.2198"/>
<dbReference type="InterPro" id="IPR049940">
    <property type="entry name" value="GluQ/Sye"/>
</dbReference>
<accession>K9TF67</accession>
<name>K9TF67_9CYAN</name>
<dbReference type="GO" id="GO:0005829">
    <property type="term" value="C:cytosol"/>
    <property type="evidence" value="ECO:0007669"/>
    <property type="project" value="TreeGrafter"/>
</dbReference>
<dbReference type="PANTHER" id="PTHR43311:SF2">
    <property type="entry name" value="GLUTAMATE--TRNA LIGASE, MITOCHONDRIAL-RELATED"/>
    <property type="match status" value="1"/>
</dbReference>
<dbReference type="InterPro" id="IPR001412">
    <property type="entry name" value="aa-tRNA-synth_I_CS"/>
</dbReference>
<dbReference type="PANTHER" id="PTHR43311">
    <property type="entry name" value="GLUTAMATE--TRNA LIGASE"/>
    <property type="match status" value="1"/>
</dbReference>
<evidence type="ECO:0000256" key="4">
    <source>
        <dbReference type="ARBA" id="ARBA00011245"/>
    </source>
</evidence>
<feature type="domain" description="Aminoacyl-tRNA synthetase class I anticodon-binding" evidence="15">
    <location>
        <begin position="360"/>
        <end position="496"/>
    </location>
</feature>
<dbReference type="Gene3D" id="1.10.10.350">
    <property type="match status" value="1"/>
</dbReference>
<evidence type="ECO:0000313" key="17">
    <source>
        <dbReference type="Proteomes" id="UP000010367"/>
    </source>
</evidence>
<evidence type="ECO:0000256" key="6">
    <source>
        <dbReference type="ARBA" id="ARBA00022598"/>
    </source>
</evidence>
<comment type="subunit">
    <text evidence="4 12">Monomer.</text>
</comment>
<dbReference type="EMBL" id="CP003607">
    <property type="protein sequence ID" value="AFY81517.1"/>
    <property type="molecule type" value="Genomic_DNA"/>
</dbReference>
<dbReference type="CDD" id="cd00808">
    <property type="entry name" value="GluRS_core"/>
    <property type="match status" value="1"/>
</dbReference>
<dbReference type="InterPro" id="IPR000924">
    <property type="entry name" value="Glu/Gln-tRNA-synth"/>
</dbReference>
<evidence type="ECO:0000256" key="3">
    <source>
        <dbReference type="ARBA" id="ARBA00007894"/>
    </source>
</evidence>
<dbReference type="FunCoup" id="K9TF67">
    <property type="interactions" value="570"/>
</dbReference>
<dbReference type="Gene3D" id="1.10.8.70">
    <property type="entry name" value="Glutamate-tRNA synthetase, class I, anticodon-binding domain 1"/>
    <property type="match status" value="1"/>
</dbReference>
<dbReference type="AlphaFoldDB" id="K9TF67"/>
<feature type="domain" description="Cyanobacterial aminoacyl-tRNA synthetase CAAD" evidence="14">
    <location>
        <begin position="582"/>
        <end position="666"/>
    </location>
</feature>
<evidence type="ECO:0000313" key="16">
    <source>
        <dbReference type="EMBL" id="AFY81517.1"/>
    </source>
</evidence>
<evidence type="ECO:0000259" key="13">
    <source>
        <dbReference type="Pfam" id="PF00749"/>
    </source>
</evidence>
<keyword evidence="6 12" id="KW-0436">Ligase</keyword>
<evidence type="ECO:0000256" key="10">
    <source>
        <dbReference type="ARBA" id="ARBA00023146"/>
    </source>
</evidence>
<dbReference type="Pfam" id="PF14159">
    <property type="entry name" value="CAAD"/>
    <property type="match status" value="1"/>
</dbReference>
<dbReference type="GO" id="GO:0000049">
    <property type="term" value="F:tRNA binding"/>
    <property type="evidence" value="ECO:0007669"/>
    <property type="project" value="InterPro"/>
</dbReference>
<dbReference type="GO" id="GO:0005524">
    <property type="term" value="F:ATP binding"/>
    <property type="evidence" value="ECO:0007669"/>
    <property type="project" value="UniProtKB-UniRule"/>
</dbReference>
<dbReference type="NCBIfam" id="TIGR00464">
    <property type="entry name" value="gltX_bact"/>
    <property type="match status" value="1"/>
</dbReference>
<dbReference type="EC" id="6.1.1.17" evidence="12"/>
<dbReference type="InterPro" id="IPR004527">
    <property type="entry name" value="Glu-tRNA-ligase_bac/mito"/>
</dbReference>
<reference evidence="16 17" key="1">
    <citation type="submission" date="2012-06" db="EMBL/GenBank/DDBJ databases">
        <title>Finished chromosome of genome of Oscillatoria acuminata PCC 6304.</title>
        <authorList>
            <consortium name="US DOE Joint Genome Institute"/>
            <person name="Gugger M."/>
            <person name="Coursin T."/>
            <person name="Rippka R."/>
            <person name="Tandeau De Marsac N."/>
            <person name="Huntemann M."/>
            <person name="Wei C.-L."/>
            <person name="Han J."/>
            <person name="Detter J.C."/>
            <person name="Han C."/>
            <person name="Tapia R."/>
            <person name="Davenport K."/>
            <person name="Daligault H."/>
            <person name="Erkkila T."/>
            <person name="Gu W."/>
            <person name="Munk A.C.C."/>
            <person name="Teshima H."/>
            <person name="Xu Y."/>
            <person name="Chain P."/>
            <person name="Chen A."/>
            <person name="Krypides N."/>
            <person name="Mavromatis K."/>
            <person name="Markowitz V."/>
            <person name="Szeto E."/>
            <person name="Ivanova N."/>
            <person name="Mikhailova N."/>
            <person name="Ovchinnikova G."/>
            <person name="Pagani I."/>
            <person name="Pati A."/>
            <person name="Goodwin L."/>
            <person name="Peters L."/>
            <person name="Pitluck S."/>
            <person name="Woyke T."/>
            <person name="Kerfeld C."/>
        </authorList>
    </citation>
    <scope>NUCLEOTIDE SEQUENCE [LARGE SCALE GENOMIC DNA]</scope>
    <source>
        <strain evidence="16 17">PCC 6304</strain>
    </source>
</reference>
<keyword evidence="8 12" id="KW-0067">ATP-binding</keyword>
<dbReference type="GO" id="GO:0004818">
    <property type="term" value="F:glutamate-tRNA ligase activity"/>
    <property type="evidence" value="ECO:0007669"/>
    <property type="project" value="UniProtKB-UniRule"/>
</dbReference>
<protein>
    <recommendedName>
        <fullName evidence="12">Glutamate--tRNA ligase</fullName>
        <ecNumber evidence="12">6.1.1.17</ecNumber>
    </recommendedName>
    <alternativeName>
        <fullName evidence="12">Glutamyl-tRNA synthetase</fullName>
        <shortName evidence="12">GluRS</shortName>
    </alternativeName>
</protein>
<dbReference type="eggNOG" id="COG0008">
    <property type="taxonomic scope" value="Bacteria"/>
</dbReference>
<evidence type="ECO:0000256" key="1">
    <source>
        <dbReference type="ARBA" id="ARBA00004141"/>
    </source>
</evidence>
<dbReference type="InterPro" id="IPR020751">
    <property type="entry name" value="aa-tRNA-synth_I_codon-bd_sub2"/>
</dbReference>
<comment type="catalytic activity">
    <reaction evidence="11 12">
        <text>tRNA(Glu) + L-glutamate + ATP = L-glutamyl-tRNA(Glu) + AMP + diphosphate</text>
        <dbReference type="Rhea" id="RHEA:23540"/>
        <dbReference type="Rhea" id="RHEA-COMP:9663"/>
        <dbReference type="Rhea" id="RHEA-COMP:9680"/>
        <dbReference type="ChEBI" id="CHEBI:29985"/>
        <dbReference type="ChEBI" id="CHEBI:30616"/>
        <dbReference type="ChEBI" id="CHEBI:33019"/>
        <dbReference type="ChEBI" id="CHEBI:78442"/>
        <dbReference type="ChEBI" id="CHEBI:78520"/>
        <dbReference type="ChEBI" id="CHEBI:456215"/>
        <dbReference type="EC" id="6.1.1.17"/>
    </reaction>
</comment>
<dbReference type="SUPFAM" id="SSF52374">
    <property type="entry name" value="Nucleotidylyl transferase"/>
    <property type="match status" value="1"/>
</dbReference>
<dbReference type="InterPro" id="IPR014729">
    <property type="entry name" value="Rossmann-like_a/b/a_fold"/>
</dbReference>
<dbReference type="STRING" id="56110.Oscil6304_1844"/>
<evidence type="ECO:0000256" key="11">
    <source>
        <dbReference type="ARBA" id="ARBA00048351"/>
    </source>
</evidence>
<dbReference type="PROSITE" id="PS00178">
    <property type="entry name" value="AA_TRNA_LIGASE_I"/>
    <property type="match status" value="1"/>
</dbReference>
<evidence type="ECO:0000256" key="7">
    <source>
        <dbReference type="ARBA" id="ARBA00022741"/>
    </source>
</evidence>
<evidence type="ECO:0000256" key="12">
    <source>
        <dbReference type="HAMAP-Rule" id="MF_00022"/>
    </source>
</evidence>
<keyword evidence="5 12" id="KW-0963">Cytoplasm</keyword>
<evidence type="ECO:0000256" key="5">
    <source>
        <dbReference type="ARBA" id="ARBA00022490"/>
    </source>
</evidence>
<dbReference type="InterPro" id="IPR020058">
    <property type="entry name" value="Glu/Gln-tRNA-synth_Ib_cat-dom"/>
</dbReference>
<dbReference type="Gene3D" id="3.40.50.620">
    <property type="entry name" value="HUPs"/>
    <property type="match status" value="1"/>
</dbReference>
<organism evidence="16 17">
    <name type="scientific">Oscillatoria acuminata PCC 6304</name>
    <dbReference type="NCBI Taxonomy" id="56110"/>
    <lineage>
        <taxon>Bacteria</taxon>
        <taxon>Bacillati</taxon>
        <taxon>Cyanobacteriota</taxon>
        <taxon>Cyanophyceae</taxon>
        <taxon>Oscillatoriophycideae</taxon>
        <taxon>Oscillatoriales</taxon>
        <taxon>Oscillatoriaceae</taxon>
        <taxon>Oscillatoria</taxon>
    </lineage>
</organism>
<comment type="similarity">
    <text evidence="3 12">Belongs to the class-I aminoacyl-tRNA synthetase family. Glutamate--tRNA ligase type 1 subfamily.</text>
</comment>
<dbReference type="Pfam" id="PF00749">
    <property type="entry name" value="tRNA-synt_1c"/>
    <property type="match status" value="1"/>
</dbReference>
<keyword evidence="17" id="KW-1185">Reference proteome</keyword>
<dbReference type="GO" id="GO:0016020">
    <property type="term" value="C:membrane"/>
    <property type="evidence" value="ECO:0007669"/>
    <property type="project" value="UniProtKB-SubCell"/>
</dbReference>
<evidence type="ECO:0000256" key="2">
    <source>
        <dbReference type="ARBA" id="ARBA00004496"/>
    </source>
</evidence>
<comment type="function">
    <text evidence="12">Catalyzes the attachment of glutamate to tRNA(Glu) in a two-step reaction: glutamate is first activated by ATP to form Glu-AMP and then transferred to the acceptor end of tRNA(Glu).</text>
</comment>
<comment type="caution">
    <text evidence="12">Lacks conserved residue(s) required for the propagation of feature annotation.</text>
</comment>
<feature type="short sequence motif" description="'HIGH' region" evidence="12">
    <location>
        <begin position="38"/>
        <end position="48"/>
    </location>
</feature>
<proteinExistence type="inferred from homology"/>
<dbReference type="InterPro" id="IPR008925">
    <property type="entry name" value="aa_tRNA-synth_I_cd-bd_sf"/>
</dbReference>
<evidence type="ECO:0000259" key="15">
    <source>
        <dbReference type="Pfam" id="PF19269"/>
    </source>
</evidence>
<dbReference type="KEGG" id="oac:Oscil6304_1844"/>
<dbReference type="InterPro" id="IPR045462">
    <property type="entry name" value="aa-tRNA-synth_I_cd-bd"/>
</dbReference>
<dbReference type="HAMAP" id="MF_00022">
    <property type="entry name" value="Glu_tRNA_synth_type1"/>
    <property type="match status" value="1"/>
</dbReference>
<dbReference type="GO" id="GO:0006424">
    <property type="term" value="P:glutamyl-tRNA aminoacylation"/>
    <property type="evidence" value="ECO:0007669"/>
    <property type="project" value="UniProtKB-UniRule"/>
</dbReference>
<dbReference type="InterPro" id="IPR033910">
    <property type="entry name" value="GluRS_core"/>
</dbReference>
<dbReference type="HOGENOM" id="CLU_015768_6_0_3"/>
<gene>
    <name evidence="12" type="primary">gltX</name>
    <name evidence="16" type="ORF">Oscil6304_1844</name>
</gene>
<dbReference type="Proteomes" id="UP000010367">
    <property type="component" value="Chromosome"/>
</dbReference>
<dbReference type="FunFam" id="3.40.50.620:FF:000007">
    <property type="entry name" value="Glutamate--tRNA ligase"/>
    <property type="match status" value="1"/>
</dbReference>
<dbReference type="Pfam" id="PF19269">
    <property type="entry name" value="Anticodon_2"/>
    <property type="match status" value="1"/>
</dbReference>
<keyword evidence="9 12" id="KW-0648">Protein biosynthesis</keyword>
<feature type="domain" description="Glutamyl/glutaminyl-tRNA synthetase class Ib catalytic" evidence="13">
    <location>
        <begin position="32"/>
        <end position="346"/>
    </location>
</feature>
<keyword evidence="10 12" id="KW-0030">Aminoacyl-tRNA synthetase</keyword>
<evidence type="ECO:0000256" key="8">
    <source>
        <dbReference type="ARBA" id="ARBA00022840"/>
    </source>
</evidence>
<feature type="binding site" evidence="12">
    <location>
        <position position="280"/>
    </location>
    <ligand>
        <name>ATP</name>
        <dbReference type="ChEBI" id="CHEBI:30616"/>
    </ligand>
</feature>
<dbReference type="InterPro" id="IPR025564">
    <property type="entry name" value="CAAD_dom"/>
</dbReference>
<dbReference type="InterPro" id="IPR020752">
    <property type="entry name" value="Glu-tRNA-synth_I_codon-bd_sub1"/>
</dbReference>
<evidence type="ECO:0000256" key="9">
    <source>
        <dbReference type="ARBA" id="ARBA00022917"/>
    </source>
</evidence>
<keyword evidence="7 12" id="KW-0547">Nucleotide-binding</keyword>
<evidence type="ECO:0000259" key="14">
    <source>
        <dbReference type="Pfam" id="PF14159"/>
    </source>
</evidence>
<feature type="short sequence motif" description="'KMSKS' region" evidence="12">
    <location>
        <begin position="277"/>
        <end position="281"/>
    </location>
</feature>
<dbReference type="SUPFAM" id="SSF48163">
    <property type="entry name" value="An anticodon-binding domain of class I aminoacyl-tRNA synthetases"/>
    <property type="match status" value="1"/>
</dbReference>
<comment type="subcellular location">
    <subcellularLocation>
        <location evidence="2 12">Cytoplasm</location>
    </subcellularLocation>
    <subcellularLocation>
        <location evidence="1">Membrane</location>
        <topology evidence="1">Multi-pass membrane protein</topology>
    </subcellularLocation>
</comment>
<dbReference type="GO" id="GO:0008270">
    <property type="term" value="F:zinc ion binding"/>
    <property type="evidence" value="ECO:0007669"/>
    <property type="project" value="InterPro"/>
</dbReference>